<keyword evidence="8" id="KW-1185">Reference proteome</keyword>
<evidence type="ECO:0000313" key="8">
    <source>
        <dbReference type="Proteomes" id="UP000235786"/>
    </source>
</evidence>
<dbReference type="Pfam" id="PF03055">
    <property type="entry name" value="RPE65"/>
    <property type="match status" value="1"/>
</dbReference>
<gene>
    <name evidence="7" type="ORF">L207DRAFT_504205</name>
</gene>
<dbReference type="PANTHER" id="PTHR10543:SF89">
    <property type="entry name" value="CAROTENOID 9,10(9',10')-CLEAVAGE DIOXYGENASE 1"/>
    <property type="match status" value="1"/>
</dbReference>
<dbReference type="GO" id="GO:0016121">
    <property type="term" value="P:carotene catabolic process"/>
    <property type="evidence" value="ECO:0007669"/>
    <property type="project" value="TreeGrafter"/>
</dbReference>
<accession>A0A2J6QT97</accession>
<evidence type="ECO:0000256" key="4">
    <source>
        <dbReference type="ARBA" id="ARBA00023004"/>
    </source>
</evidence>
<feature type="binding site" evidence="5">
    <location>
        <position position="229"/>
    </location>
    <ligand>
        <name>Fe cation</name>
        <dbReference type="ChEBI" id="CHEBI:24875"/>
        <note>catalytic</note>
    </ligand>
</feature>
<keyword evidence="3" id="KW-0560">Oxidoreductase</keyword>
<proteinExistence type="inferred from homology"/>
<feature type="binding site" evidence="5">
    <location>
        <position position="490"/>
    </location>
    <ligand>
        <name>Fe cation</name>
        <dbReference type="ChEBI" id="CHEBI:24875"/>
        <note>catalytic</note>
    </ligand>
</feature>
<evidence type="ECO:0000256" key="2">
    <source>
        <dbReference type="ARBA" id="ARBA00022723"/>
    </source>
</evidence>
<evidence type="ECO:0000256" key="1">
    <source>
        <dbReference type="ARBA" id="ARBA00006787"/>
    </source>
</evidence>
<dbReference type="OrthoDB" id="1069523at2759"/>
<name>A0A2J6QT97_HYAVF</name>
<dbReference type="PANTHER" id="PTHR10543">
    <property type="entry name" value="BETA-CAROTENE DIOXYGENASE"/>
    <property type="match status" value="1"/>
</dbReference>
<reference evidence="7 8" key="1">
    <citation type="submission" date="2016-04" db="EMBL/GenBank/DDBJ databases">
        <title>A degradative enzymes factory behind the ericoid mycorrhizal symbiosis.</title>
        <authorList>
            <consortium name="DOE Joint Genome Institute"/>
            <person name="Martino E."/>
            <person name="Morin E."/>
            <person name="Grelet G."/>
            <person name="Kuo A."/>
            <person name="Kohler A."/>
            <person name="Daghino S."/>
            <person name="Barry K."/>
            <person name="Choi C."/>
            <person name="Cichocki N."/>
            <person name="Clum A."/>
            <person name="Copeland A."/>
            <person name="Hainaut M."/>
            <person name="Haridas S."/>
            <person name="Labutti K."/>
            <person name="Lindquist E."/>
            <person name="Lipzen A."/>
            <person name="Khouja H.-R."/>
            <person name="Murat C."/>
            <person name="Ohm R."/>
            <person name="Olson A."/>
            <person name="Spatafora J."/>
            <person name="Veneault-Fourrey C."/>
            <person name="Henrissat B."/>
            <person name="Grigoriev I."/>
            <person name="Martin F."/>
            <person name="Perotto S."/>
        </authorList>
    </citation>
    <scope>NUCLEOTIDE SEQUENCE [LARGE SCALE GENOMIC DNA]</scope>
    <source>
        <strain evidence="7 8">F</strain>
    </source>
</reference>
<evidence type="ECO:0000256" key="5">
    <source>
        <dbReference type="PIRSR" id="PIRSR604294-1"/>
    </source>
</evidence>
<dbReference type="GO" id="GO:0046872">
    <property type="term" value="F:metal ion binding"/>
    <property type="evidence" value="ECO:0007669"/>
    <property type="project" value="UniProtKB-KW"/>
</dbReference>
<feature type="region of interest" description="Disordered" evidence="6">
    <location>
        <begin position="1"/>
        <end position="20"/>
    </location>
</feature>
<protein>
    <submittedName>
        <fullName evidence="7">Carotenoid oxygenase</fullName>
    </submittedName>
</protein>
<dbReference type="AlphaFoldDB" id="A0A2J6QT97"/>
<feature type="binding site" evidence="5">
    <location>
        <position position="178"/>
    </location>
    <ligand>
        <name>Fe cation</name>
        <dbReference type="ChEBI" id="CHEBI:24875"/>
        <note>catalytic</note>
    </ligand>
</feature>
<evidence type="ECO:0000256" key="3">
    <source>
        <dbReference type="ARBA" id="ARBA00023002"/>
    </source>
</evidence>
<sequence length="503" mass="56924">MAGHFRSQPPTAAQAYPDRPQFSGFMKPCRFEGELQNLEVTTGKIPLEIDGTFYRVMPDPQLPPFIEDDVWFNGDGNISAFRIRSGRCHFKQRYVRTEKFVRERQAQRALIGRYRNKYTDAVEFKIRSTANTNIVYFNGRLLACKEDSPPYAVNAETLETIGLEDFDGQLPSLTFTAHPKLDPVTKEFICFGYEAKGDGTPDIYYFSIGPDGKFLESVWLVAPVVAMIHDFAVTENWIIFPIIPLTADVERMKNGGEHWQWTPDIPFYIGVLPRHGAKGEDVKWFRAPNAFAGHTANAFEKPDGSIVFELPVSQDNVFFWWPDKDGKAPIPQDIRNELSRFTFDPRSTDLDLSPPELLLAEDVEFPRIDDRYLAAPHSQVFLLTMDPKLGTDFAAMAPVMGGGSPPYNALGNYDHRTKTFRRYFPGTMHLFLEPVFIPRSQDAAEGDGWVLGLVNNYSNMLSELHIVDTTDFEKPCAIVSLPVRLRPGLHGNWVDAQDLALAD</sequence>
<comment type="cofactor">
    <cofactor evidence="5">
        <name>Fe(2+)</name>
        <dbReference type="ChEBI" id="CHEBI:29033"/>
    </cofactor>
    <text evidence="5">Binds 1 Fe(2+) ion per subunit.</text>
</comment>
<dbReference type="Proteomes" id="UP000235786">
    <property type="component" value="Unassembled WGS sequence"/>
</dbReference>
<evidence type="ECO:0000313" key="7">
    <source>
        <dbReference type="EMBL" id="PMD29492.1"/>
    </source>
</evidence>
<keyword evidence="2 5" id="KW-0479">Metal-binding</keyword>
<dbReference type="InterPro" id="IPR004294">
    <property type="entry name" value="Carotenoid_Oase"/>
</dbReference>
<dbReference type="GO" id="GO:0010436">
    <property type="term" value="F:carotenoid dioxygenase activity"/>
    <property type="evidence" value="ECO:0007669"/>
    <property type="project" value="TreeGrafter"/>
</dbReference>
<feature type="binding site" evidence="5">
    <location>
        <position position="294"/>
    </location>
    <ligand>
        <name>Fe cation</name>
        <dbReference type="ChEBI" id="CHEBI:24875"/>
        <note>catalytic</note>
    </ligand>
</feature>
<evidence type="ECO:0000256" key="6">
    <source>
        <dbReference type="SAM" id="MobiDB-lite"/>
    </source>
</evidence>
<dbReference type="EMBL" id="KZ613974">
    <property type="protein sequence ID" value="PMD29492.1"/>
    <property type="molecule type" value="Genomic_DNA"/>
</dbReference>
<keyword evidence="4 5" id="KW-0408">Iron</keyword>
<organism evidence="7 8">
    <name type="scientific">Hyaloscypha variabilis (strain UAMH 11265 / GT02V1 / F)</name>
    <name type="common">Meliniomyces variabilis</name>
    <dbReference type="NCBI Taxonomy" id="1149755"/>
    <lineage>
        <taxon>Eukaryota</taxon>
        <taxon>Fungi</taxon>
        <taxon>Dikarya</taxon>
        <taxon>Ascomycota</taxon>
        <taxon>Pezizomycotina</taxon>
        <taxon>Leotiomycetes</taxon>
        <taxon>Helotiales</taxon>
        <taxon>Hyaloscyphaceae</taxon>
        <taxon>Hyaloscypha</taxon>
        <taxon>Hyaloscypha variabilis</taxon>
    </lineage>
</organism>
<comment type="similarity">
    <text evidence="1">Belongs to the carotenoid oxygenase family.</text>
</comment>
<dbReference type="STRING" id="1149755.A0A2J6QT97"/>